<gene>
    <name evidence="3" type="ORF">H9786_08510</name>
</gene>
<name>A0A9D2LDH5_9MICO</name>
<evidence type="ECO:0000313" key="4">
    <source>
        <dbReference type="Proteomes" id="UP000823823"/>
    </source>
</evidence>
<comment type="caution">
    <text evidence="3">The sequence shown here is derived from an EMBL/GenBank/DDBJ whole genome shotgun (WGS) entry which is preliminary data.</text>
</comment>
<dbReference type="InterPro" id="IPR027381">
    <property type="entry name" value="LytR/CpsA/Psr_C"/>
</dbReference>
<protein>
    <submittedName>
        <fullName evidence="3">LytR C-terminal domain-containing protein</fullName>
    </submittedName>
</protein>
<organism evidence="3 4">
    <name type="scientific">Candidatus Brachybacterium merdavium</name>
    <dbReference type="NCBI Taxonomy" id="2838513"/>
    <lineage>
        <taxon>Bacteria</taxon>
        <taxon>Bacillati</taxon>
        <taxon>Actinomycetota</taxon>
        <taxon>Actinomycetes</taxon>
        <taxon>Micrococcales</taxon>
        <taxon>Dermabacteraceae</taxon>
        <taxon>Brachybacterium</taxon>
    </lineage>
</organism>
<evidence type="ECO:0000256" key="1">
    <source>
        <dbReference type="SAM" id="Phobius"/>
    </source>
</evidence>
<keyword evidence="1" id="KW-0812">Transmembrane</keyword>
<dbReference type="EMBL" id="DWZH01000064">
    <property type="protein sequence ID" value="HJB10558.1"/>
    <property type="molecule type" value="Genomic_DNA"/>
</dbReference>
<proteinExistence type="predicted"/>
<dbReference type="Gene3D" id="3.30.70.2390">
    <property type="match status" value="1"/>
</dbReference>
<sequence>MAESPRTHPYGRSADDVRRRIQRTRRTRRVRIAQLLVFSVLAIALIGVAVYALGELREPVAEPGVIEDKTFGAASSELTCPEPDAVPLPPGEVTVQVLNGTTRSGLAGDVSGQLAERGYEIDDIGNTGQASGPATIVHGPEGFLAAESVRAQLSEAELRMDEREGTGVDLLLGTGYDDLEEESAAAEALEQPVEMPEGC</sequence>
<keyword evidence="1" id="KW-0472">Membrane</keyword>
<reference evidence="3" key="1">
    <citation type="journal article" date="2021" name="PeerJ">
        <title>Extensive microbial diversity within the chicken gut microbiome revealed by metagenomics and culture.</title>
        <authorList>
            <person name="Gilroy R."/>
            <person name="Ravi A."/>
            <person name="Getino M."/>
            <person name="Pursley I."/>
            <person name="Horton D.L."/>
            <person name="Alikhan N.F."/>
            <person name="Baker D."/>
            <person name="Gharbi K."/>
            <person name="Hall N."/>
            <person name="Watson M."/>
            <person name="Adriaenssens E.M."/>
            <person name="Foster-Nyarko E."/>
            <person name="Jarju S."/>
            <person name="Secka A."/>
            <person name="Antonio M."/>
            <person name="Oren A."/>
            <person name="Chaudhuri R.R."/>
            <person name="La Ragione R."/>
            <person name="Hildebrand F."/>
            <person name="Pallen M.J."/>
        </authorList>
    </citation>
    <scope>NUCLEOTIDE SEQUENCE</scope>
    <source>
        <strain evidence="3">ChiHjej13B12-24818</strain>
    </source>
</reference>
<feature type="domain" description="LytR/CpsA/Psr regulator C-terminal" evidence="2">
    <location>
        <begin position="92"/>
        <end position="176"/>
    </location>
</feature>
<dbReference type="AlphaFoldDB" id="A0A9D2LDH5"/>
<evidence type="ECO:0000259" key="2">
    <source>
        <dbReference type="Pfam" id="PF13399"/>
    </source>
</evidence>
<feature type="transmembrane region" description="Helical" evidence="1">
    <location>
        <begin position="32"/>
        <end position="53"/>
    </location>
</feature>
<dbReference type="Pfam" id="PF13399">
    <property type="entry name" value="LytR_C"/>
    <property type="match status" value="1"/>
</dbReference>
<dbReference type="Proteomes" id="UP000823823">
    <property type="component" value="Unassembled WGS sequence"/>
</dbReference>
<keyword evidence="1" id="KW-1133">Transmembrane helix</keyword>
<accession>A0A9D2LDH5</accession>
<reference evidence="3" key="2">
    <citation type="submission" date="2021-04" db="EMBL/GenBank/DDBJ databases">
        <authorList>
            <person name="Gilroy R."/>
        </authorList>
    </citation>
    <scope>NUCLEOTIDE SEQUENCE</scope>
    <source>
        <strain evidence="3">ChiHjej13B12-24818</strain>
    </source>
</reference>
<evidence type="ECO:0000313" key="3">
    <source>
        <dbReference type="EMBL" id="HJB10558.1"/>
    </source>
</evidence>